<evidence type="ECO:0000313" key="10">
    <source>
        <dbReference type="Proteomes" id="UP000478837"/>
    </source>
</evidence>
<reference evidence="9 10" key="1">
    <citation type="submission" date="2020-01" db="EMBL/GenBank/DDBJ databases">
        <title>Genomes of bacteria type strains.</title>
        <authorList>
            <person name="Chen J."/>
            <person name="Zhu S."/>
            <person name="Yang J."/>
        </authorList>
    </citation>
    <scope>NUCLEOTIDE SEQUENCE [LARGE SCALE GENOMIC DNA]</scope>
    <source>
        <strain evidence="9 10">LMG 22958</strain>
    </source>
</reference>
<name>A0A6L9MVA5_9ALTE</name>
<keyword evidence="4" id="KW-0378">Hydrolase</keyword>
<evidence type="ECO:0000256" key="4">
    <source>
        <dbReference type="ARBA" id="ARBA00022801"/>
    </source>
</evidence>
<dbReference type="InterPro" id="IPR000834">
    <property type="entry name" value="Peptidase_M14"/>
</dbReference>
<comment type="cofactor">
    <cofactor evidence="1">
        <name>Zn(2+)</name>
        <dbReference type="ChEBI" id="CHEBI:29105"/>
    </cofactor>
</comment>
<evidence type="ECO:0000256" key="5">
    <source>
        <dbReference type="ARBA" id="ARBA00022833"/>
    </source>
</evidence>
<dbReference type="RefSeq" id="WP_163111937.1">
    <property type="nucleotide sequence ID" value="NZ_JAAAWP010000006.1"/>
</dbReference>
<dbReference type="SUPFAM" id="SSF53187">
    <property type="entry name" value="Zn-dependent exopeptidases"/>
    <property type="match status" value="1"/>
</dbReference>
<proteinExistence type="inferred from homology"/>
<dbReference type="SUPFAM" id="SSF52317">
    <property type="entry name" value="Class I glutamine amidotransferase-like"/>
    <property type="match status" value="1"/>
</dbReference>
<gene>
    <name evidence="9" type="ORF">GTW09_11075</name>
</gene>
<dbReference type="PANTHER" id="PTHR11705:SF143">
    <property type="entry name" value="SLL0236 PROTEIN"/>
    <property type="match status" value="1"/>
</dbReference>
<dbReference type="GO" id="GO:0004181">
    <property type="term" value="F:metallocarboxypeptidase activity"/>
    <property type="evidence" value="ECO:0007669"/>
    <property type="project" value="InterPro"/>
</dbReference>
<dbReference type="InterPro" id="IPR029062">
    <property type="entry name" value="Class_I_gatase-like"/>
</dbReference>
<evidence type="ECO:0000259" key="8">
    <source>
        <dbReference type="PROSITE" id="PS52035"/>
    </source>
</evidence>
<sequence>MKSIQKWFVLLLGIAVMPAYSAILMKPIKDPDLQYKGELLTGTYNENITPPDDLLGFPIGSRVADPTQIHSAIMHWAGQSDRLQVVEYARTHEGRPLVAVFISTPALLSELDTIKSNIDKLANPLNTSDSQASNIIDSLPAVAWMAYSIHGNETSGADAALTAIYHLIASEDKDVEALLDDMVVVIDPMMNPDGRARFAKSLEQYRGTAPNVDDQSLLHRGDWPYGRTNHYFFDLNRDFFYLTQPETVGRVEMINDWRPQLMIDGHEMGSQDTYLMGPPRQPLNQNIDPNLQKWAKTFARDQSSAFDKKGWRYYTGEWFENWYPGYSNYSEYRGTMHILYEQSRMAEDGVRRPEGTVQTYIESVHHQFVSTLANLKTLDKNSKAMYRDYWQGRKNNVASKGKFANRTYVVMANDNVGRTSALVSRLLAQDINVYVADKDIEVDRATTQLGEVKEDLIIPKGSLVIPNRQPEAPLIAAIMEFDAGVNDAVLLEERQKTLRDGSSLMYDTTAWNLTMMYGLESVTVPENITRNVSPYSLSTPSHAFVDNAIAWIVDGADDRSVAFAARLMERGVHVRYIDRDSEFQDTTFNRGSIAVTVTDNPNKKDLAQTIKQTADELKISVTATTSGFGEGDLPEWGGKHFDLLTQPQIAILSHGNFASYDVGATWYSLDTHLGIRHSQIDVNSLNRTDLRRYNVIILPTSYGALDKQKQALLDEWVKNGGTLIAHGRSAAALANKDGIAKVKTIENSFEKALDYDISLTREYMAGEDKVDRKAAMSHTLDADYTFPWDDLPKPLKEDELTRRDKWLSHFMPSGAMVAGRTDQQHWLTAGTPEVLPLLYSNQPLLMSADNSEAVVRAGVFGPNDSKKKTAGESKKTADLWFTLPENKALNVRMSGLLWPEAQQRIANTAYLTRERSGKGQIILFSGQPNFRGAALGTNRLLLNAIVYGPGLGSQKHVSL</sequence>
<keyword evidence="3" id="KW-0645">Protease</keyword>
<dbReference type="Pfam" id="PF00246">
    <property type="entry name" value="Peptidase_M14"/>
    <property type="match status" value="1"/>
</dbReference>
<evidence type="ECO:0000256" key="6">
    <source>
        <dbReference type="ARBA" id="ARBA00023049"/>
    </source>
</evidence>
<dbReference type="Gene3D" id="3.40.630.10">
    <property type="entry name" value="Zn peptidases"/>
    <property type="match status" value="1"/>
</dbReference>
<dbReference type="GO" id="GO:0008270">
    <property type="term" value="F:zinc ion binding"/>
    <property type="evidence" value="ECO:0007669"/>
    <property type="project" value="InterPro"/>
</dbReference>
<dbReference type="PROSITE" id="PS52035">
    <property type="entry name" value="PEPTIDASE_M14"/>
    <property type="match status" value="1"/>
</dbReference>
<protein>
    <submittedName>
        <fullName evidence="9">Peptidase</fullName>
    </submittedName>
</protein>
<dbReference type="PANTHER" id="PTHR11705">
    <property type="entry name" value="PROTEASE FAMILY M14 CARBOXYPEPTIDASE A,B"/>
    <property type="match status" value="1"/>
</dbReference>
<evidence type="ECO:0000256" key="2">
    <source>
        <dbReference type="ARBA" id="ARBA00005988"/>
    </source>
</evidence>
<comment type="caution">
    <text evidence="9">The sequence shown here is derived from an EMBL/GenBank/DDBJ whole genome shotgun (WGS) entry which is preliminary data.</text>
</comment>
<accession>A0A6L9MVA5</accession>
<keyword evidence="10" id="KW-1185">Reference proteome</keyword>
<dbReference type="Gene3D" id="3.40.50.880">
    <property type="match status" value="1"/>
</dbReference>
<dbReference type="Proteomes" id="UP000478837">
    <property type="component" value="Unassembled WGS sequence"/>
</dbReference>
<dbReference type="CDD" id="cd03143">
    <property type="entry name" value="A4_beta-galactosidase_middle_domain"/>
    <property type="match status" value="1"/>
</dbReference>
<organism evidence="9 10">
    <name type="scientific">Alteromonas hispanica</name>
    <dbReference type="NCBI Taxonomy" id="315421"/>
    <lineage>
        <taxon>Bacteria</taxon>
        <taxon>Pseudomonadati</taxon>
        <taxon>Pseudomonadota</taxon>
        <taxon>Gammaproteobacteria</taxon>
        <taxon>Alteromonadales</taxon>
        <taxon>Alteromonadaceae</taxon>
        <taxon>Alteromonas/Salinimonas group</taxon>
        <taxon>Alteromonas</taxon>
    </lineage>
</organism>
<evidence type="ECO:0000256" key="7">
    <source>
        <dbReference type="PROSITE-ProRule" id="PRU01379"/>
    </source>
</evidence>
<evidence type="ECO:0000313" key="9">
    <source>
        <dbReference type="EMBL" id="NDW22066.1"/>
    </source>
</evidence>
<comment type="caution">
    <text evidence="7">Lacks conserved residue(s) required for the propagation of feature annotation.</text>
</comment>
<evidence type="ECO:0000256" key="1">
    <source>
        <dbReference type="ARBA" id="ARBA00001947"/>
    </source>
</evidence>
<dbReference type="GO" id="GO:0005615">
    <property type="term" value="C:extracellular space"/>
    <property type="evidence" value="ECO:0007669"/>
    <property type="project" value="TreeGrafter"/>
</dbReference>
<dbReference type="EMBL" id="JAAAWP010000006">
    <property type="protein sequence ID" value="NDW22066.1"/>
    <property type="molecule type" value="Genomic_DNA"/>
</dbReference>
<feature type="domain" description="Peptidase M14" evidence="8">
    <location>
        <begin position="62"/>
        <end position="375"/>
    </location>
</feature>
<dbReference type="AlphaFoldDB" id="A0A6L9MVA5"/>
<evidence type="ECO:0000256" key="3">
    <source>
        <dbReference type="ARBA" id="ARBA00022670"/>
    </source>
</evidence>
<keyword evidence="6" id="KW-0482">Metalloprotease</keyword>
<keyword evidence="5" id="KW-0862">Zinc</keyword>
<comment type="similarity">
    <text evidence="2 7">Belongs to the peptidase M14 family.</text>
</comment>
<dbReference type="GO" id="GO:0006508">
    <property type="term" value="P:proteolysis"/>
    <property type="evidence" value="ECO:0007669"/>
    <property type="project" value="UniProtKB-KW"/>
</dbReference>